<protein>
    <submittedName>
        <fullName evidence="2">Uncharacterized protein</fullName>
    </submittedName>
</protein>
<feature type="compositionally biased region" description="Pro residues" evidence="1">
    <location>
        <begin position="141"/>
        <end position="167"/>
    </location>
</feature>
<sequence>MTLGRAGARGSAPGPPRRPPQAAGAWAEAGARPGVPAARPPAARLSPAPRRAAPAMFTAAAAAVPCGQEMSGGRPARAPPPRAAGRSRDGHVNAEAAVQPPGAARRPAEIVSEVCLCRSPRQAAVARPPRSPSRAEKHRPPAPVRRPAPGRAPPEPAVAPWLAPPQLPEHLASEGAKVPGPLPRGASARTGSAEGTQPQQWGAQVDAWKS</sequence>
<feature type="compositionally biased region" description="Polar residues" evidence="1">
    <location>
        <begin position="189"/>
        <end position="202"/>
    </location>
</feature>
<dbReference type="EMBL" id="OX460343">
    <property type="protein sequence ID" value="CAI9181311.1"/>
    <property type="molecule type" value="Genomic_DNA"/>
</dbReference>
<proteinExistence type="predicted"/>
<feature type="compositionally biased region" description="Low complexity" evidence="1">
    <location>
        <begin position="1"/>
        <end position="12"/>
    </location>
</feature>
<reference evidence="2" key="1">
    <citation type="submission" date="2023-04" db="EMBL/GenBank/DDBJ databases">
        <authorList>
            <consortium name="ELIXIR-Norway"/>
        </authorList>
    </citation>
    <scope>NUCLEOTIDE SEQUENCE [LARGE SCALE GENOMIC DNA]</scope>
</reference>
<evidence type="ECO:0000313" key="3">
    <source>
        <dbReference type="Proteomes" id="UP001176941"/>
    </source>
</evidence>
<gene>
    <name evidence="2" type="ORF">MRATA1EN1_LOCUS30273</name>
</gene>
<keyword evidence="3" id="KW-1185">Reference proteome</keyword>
<evidence type="ECO:0000256" key="1">
    <source>
        <dbReference type="SAM" id="MobiDB-lite"/>
    </source>
</evidence>
<accession>A0ABN9A7A0</accession>
<evidence type="ECO:0000313" key="2">
    <source>
        <dbReference type="EMBL" id="CAI9181311.1"/>
    </source>
</evidence>
<feature type="region of interest" description="Disordered" evidence="1">
    <location>
        <begin position="1"/>
        <end position="51"/>
    </location>
</feature>
<name>A0ABN9A7A0_RANTA</name>
<dbReference type="Proteomes" id="UP001176941">
    <property type="component" value="Chromosome X"/>
</dbReference>
<organism evidence="2 3">
    <name type="scientific">Rangifer tarandus platyrhynchus</name>
    <name type="common">Svalbard reindeer</name>
    <dbReference type="NCBI Taxonomy" id="3082113"/>
    <lineage>
        <taxon>Eukaryota</taxon>
        <taxon>Metazoa</taxon>
        <taxon>Chordata</taxon>
        <taxon>Craniata</taxon>
        <taxon>Vertebrata</taxon>
        <taxon>Euteleostomi</taxon>
        <taxon>Mammalia</taxon>
        <taxon>Eutheria</taxon>
        <taxon>Laurasiatheria</taxon>
        <taxon>Artiodactyla</taxon>
        <taxon>Ruminantia</taxon>
        <taxon>Pecora</taxon>
        <taxon>Cervidae</taxon>
        <taxon>Odocoileinae</taxon>
        <taxon>Rangifer</taxon>
    </lineage>
</organism>
<feature type="compositionally biased region" description="Low complexity" evidence="1">
    <location>
        <begin position="20"/>
        <end position="51"/>
    </location>
</feature>
<feature type="region of interest" description="Disordered" evidence="1">
    <location>
        <begin position="66"/>
        <end position="210"/>
    </location>
</feature>